<dbReference type="EMBL" id="KZ678131">
    <property type="protein sequence ID" value="PSN70804.1"/>
    <property type="molecule type" value="Genomic_DNA"/>
</dbReference>
<dbReference type="OrthoDB" id="3800972at2759"/>
<proteinExistence type="predicted"/>
<protein>
    <submittedName>
        <fullName evidence="1">Uncharacterized protein</fullName>
    </submittedName>
</protein>
<gene>
    <name evidence="1" type="ORF">BS50DRAFT_630871</name>
</gene>
<dbReference type="STRING" id="1448308.A0A2T2NZF3"/>
<dbReference type="AlphaFoldDB" id="A0A2T2NZF3"/>
<organism evidence="1 2">
    <name type="scientific">Corynespora cassiicola Philippines</name>
    <dbReference type="NCBI Taxonomy" id="1448308"/>
    <lineage>
        <taxon>Eukaryota</taxon>
        <taxon>Fungi</taxon>
        <taxon>Dikarya</taxon>
        <taxon>Ascomycota</taxon>
        <taxon>Pezizomycotina</taxon>
        <taxon>Dothideomycetes</taxon>
        <taxon>Pleosporomycetidae</taxon>
        <taxon>Pleosporales</taxon>
        <taxon>Corynesporascaceae</taxon>
        <taxon>Corynespora</taxon>
    </lineage>
</organism>
<sequence length="414" mass="46441">MANSGRQRSEDGRSLDLSTGLLLNRTQYKTHIGSHASDVDYRLLGPNSCKGPQFHQIQETRVPQLAGHTVVRKPAVESQTMPAFVDNAHCRTHDISASAQLPPGPDNILIDGFPKSSWELLIQWNKDHPNDEDGYAPSPGTPAHSRVAKRTMDDASSNEIKRQAIEAIENKEELEVQGSVAAITMTRDAAEPSITKRDHDYCPNNWPGFRSYNWPLGMRRYFRFKNHKQKLPVVADRGPQYDHNLESRCTPAHIDIRLLGGITCSAVEILTALVRGFETENFMKGSTIAKRLRRAHTENVTSAFVCSEISSSTCLRNVGNHEDRPSDYFLIDLAEGVASFPSGKDARKLTAAVQYTMQTNNEKVKLSQVEEYVRENSLCTSQLPVVNTIADGMAYWRHFEALDAHKKTTKERRK</sequence>
<evidence type="ECO:0000313" key="1">
    <source>
        <dbReference type="EMBL" id="PSN70804.1"/>
    </source>
</evidence>
<name>A0A2T2NZF3_CORCC</name>
<reference evidence="1 2" key="1">
    <citation type="journal article" date="2018" name="Front. Microbiol.">
        <title>Genome-Wide Analysis of Corynespora cassiicola Leaf Fall Disease Putative Effectors.</title>
        <authorList>
            <person name="Lopez D."/>
            <person name="Ribeiro S."/>
            <person name="Label P."/>
            <person name="Fumanal B."/>
            <person name="Venisse J.S."/>
            <person name="Kohler A."/>
            <person name="de Oliveira R.R."/>
            <person name="Labutti K."/>
            <person name="Lipzen A."/>
            <person name="Lail K."/>
            <person name="Bauer D."/>
            <person name="Ohm R.A."/>
            <person name="Barry K.W."/>
            <person name="Spatafora J."/>
            <person name="Grigoriev I.V."/>
            <person name="Martin F.M."/>
            <person name="Pujade-Renaud V."/>
        </authorList>
    </citation>
    <scope>NUCLEOTIDE SEQUENCE [LARGE SCALE GENOMIC DNA]</scope>
    <source>
        <strain evidence="1 2">Philippines</strain>
    </source>
</reference>
<evidence type="ECO:0000313" key="2">
    <source>
        <dbReference type="Proteomes" id="UP000240883"/>
    </source>
</evidence>
<dbReference type="Proteomes" id="UP000240883">
    <property type="component" value="Unassembled WGS sequence"/>
</dbReference>
<keyword evidence="2" id="KW-1185">Reference proteome</keyword>
<accession>A0A2T2NZF3</accession>